<sequence>MPAVQNDIDHRPVCFVVMGFGKKTDYESGRTLDLDATFDAIIKPAAEKAGLRPIRAVDINGSGVIDVSMYDLLLRADVVVADISTGNVNAVYELGVRHALRPNTTVIIKEDQGKLHFDLNHINTFHYKHLGEDIGNREAIRATDALAELIVRAMSSTTPDSPVYTFLPTLQRPRLSDEQYAELLDEAEENHEMLSAVLRAGRDAFDRSDMQAAAANFARACELKPEEASFRQQYALATYKTKLPTEVEALQRALEIIEHLQPEASNDPETLGITGAIYKRLWLIQENPVHLDKALRFYGRGFEVRRDYYNGENLATCFDLRAAQQIDPDEQLFDRMSAKKTRVALVEILSMMVSDPSFHERSDRKWVFATLANTMLALERRAEAAVYEAQFRSLEPADWEISTFEMVKAMYVSEDLQSCS</sequence>
<organism evidence="1 2">
    <name type="scientific">Agrobacterium deltaense NCPPB 1641</name>
    <dbReference type="NCBI Taxonomy" id="1183425"/>
    <lineage>
        <taxon>Bacteria</taxon>
        <taxon>Pseudomonadati</taxon>
        <taxon>Pseudomonadota</taxon>
        <taxon>Alphaproteobacteria</taxon>
        <taxon>Hyphomicrobiales</taxon>
        <taxon>Rhizobiaceae</taxon>
        <taxon>Rhizobium/Agrobacterium group</taxon>
        <taxon>Agrobacterium</taxon>
    </lineage>
</organism>
<dbReference type="Gene3D" id="1.25.40.10">
    <property type="entry name" value="Tetratricopeptide repeat domain"/>
    <property type="match status" value="1"/>
</dbReference>
<dbReference type="InterPro" id="IPR046880">
    <property type="entry name" value="TPR-S"/>
</dbReference>
<protein>
    <submittedName>
        <fullName evidence="1">Uncharacterized protein</fullName>
    </submittedName>
</protein>
<proteinExistence type="predicted"/>
<evidence type="ECO:0000313" key="2">
    <source>
        <dbReference type="Proteomes" id="UP000192140"/>
    </source>
</evidence>
<keyword evidence="2" id="KW-1185">Reference proteome</keyword>
<reference evidence="1" key="1">
    <citation type="submission" date="2016-01" db="EMBL/GenBank/DDBJ databases">
        <authorList>
            <person name="Regsiter A."/>
            <person name="william w."/>
        </authorList>
    </citation>
    <scope>NUCLEOTIDE SEQUENCE</scope>
    <source>
        <strain evidence="1">NCPPB 1641</strain>
    </source>
</reference>
<dbReference type="Proteomes" id="UP000192140">
    <property type="component" value="Unassembled WGS sequence"/>
</dbReference>
<comment type="caution">
    <text evidence="1">The sequence shown here is derived from an EMBL/GenBank/DDBJ whole genome shotgun (WGS) entry which is preliminary data.</text>
</comment>
<dbReference type="Pfam" id="PF20308">
    <property type="entry name" value="TPR-S"/>
    <property type="match status" value="1"/>
</dbReference>
<dbReference type="EMBL" id="FCNP01000048">
    <property type="protein sequence ID" value="CVI62774.1"/>
    <property type="molecule type" value="Genomic_DNA"/>
</dbReference>
<dbReference type="InterPro" id="IPR011990">
    <property type="entry name" value="TPR-like_helical_dom_sf"/>
</dbReference>
<gene>
    <name evidence="1" type="ORF">AGR7A_pAt10097</name>
</gene>
<dbReference type="RefSeq" id="WP_080854998.1">
    <property type="nucleotide sequence ID" value="NZ_LT009777.1"/>
</dbReference>
<evidence type="ECO:0000313" key="1">
    <source>
        <dbReference type="EMBL" id="CVI62774.1"/>
    </source>
</evidence>
<accession>A0A1S7U775</accession>
<dbReference type="AlphaFoldDB" id="A0A1S7U775"/>
<name>A0A1S7U775_9HYPH</name>